<keyword evidence="2" id="KW-1185">Reference proteome</keyword>
<dbReference type="Proteomes" id="UP001416858">
    <property type="component" value="Unassembled WGS sequence"/>
</dbReference>
<evidence type="ECO:0000313" key="1">
    <source>
        <dbReference type="EMBL" id="GAA5505620.1"/>
    </source>
</evidence>
<proteinExistence type="predicted"/>
<dbReference type="EMBL" id="BAABRO010000002">
    <property type="protein sequence ID" value="GAA5505620.1"/>
    <property type="molecule type" value="Genomic_DNA"/>
</dbReference>
<protein>
    <submittedName>
        <fullName evidence="1">Uncharacterized protein</fullName>
    </submittedName>
</protein>
<reference evidence="1 2" key="1">
    <citation type="submission" date="2024-02" db="EMBL/GenBank/DDBJ databases">
        <title>Rhodopirellula caenicola NBRC 110016.</title>
        <authorList>
            <person name="Ichikawa N."/>
            <person name="Katano-Makiyama Y."/>
            <person name="Hidaka K."/>
        </authorList>
    </citation>
    <scope>NUCLEOTIDE SEQUENCE [LARGE SCALE GENOMIC DNA]</scope>
    <source>
        <strain evidence="1 2">NBRC 110016</strain>
    </source>
</reference>
<name>A0ABP9VK89_9BACT</name>
<gene>
    <name evidence="1" type="ORF">Rcae01_01065</name>
</gene>
<evidence type="ECO:0000313" key="2">
    <source>
        <dbReference type="Proteomes" id="UP001416858"/>
    </source>
</evidence>
<organism evidence="1 2">
    <name type="scientific">Novipirellula caenicola</name>
    <dbReference type="NCBI Taxonomy" id="1536901"/>
    <lineage>
        <taxon>Bacteria</taxon>
        <taxon>Pseudomonadati</taxon>
        <taxon>Planctomycetota</taxon>
        <taxon>Planctomycetia</taxon>
        <taxon>Pirellulales</taxon>
        <taxon>Pirellulaceae</taxon>
        <taxon>Novipirellula</taxon>
    </lineage>
</organism>
<comment type="caution">
    <text evidence="1">The sequence shown here is derived from an EMBL/GenBank/DDBJ whole genome shotgun (WGS) entry which is preliminary data.</text>
</comment>
<sequence length="82" mass="9261">MRRGDTQKERGVRRRVASEVRAWDGCAGGTRCLVHYGGGRGCASEREGRLGSQCQRVHATFDRLVDRFELLFELLILVVEPN</sequence>
<accession>A0ABP9VK89</accession>